<proteinExistence type="predicted"/>
<evidence type="ECO:0000313" key="2">
    <source>
        <dbReference type="Proteomes" id="UP000095192"/>
    </source>
</evidence>
<comment type="caution">
    <text evidence="1">The sequence shown here is derived from an EMBL/GenBank/DDBJ whole genome shotgun (WGS) entry which is preliminary data.</text>
</comment>
<protein>
    <submittedName>
        <fullName evidence="1">Uncharacterized protein</fullName>
    </submittedName>
</protein>
<dbReference type="InParanoid" id="A0A1D3D0R5"/>
<name>A0A1D3D0R5_9EIME</name>
<evidence type="ECO:0000313" key="1">
    <source>
        <dbReference type="EMBL" id="OEH77037.1"/>
    </source>
</evidence>
<keyword evidence="2" id="KW-1185">Reference proteome</keyword>
<dbReference type="VEuPathDB" id="ToxoDB:cyc_04269"/>
<dbReference type="EMBL" id="JROU02001237">
    <property type="protein sequence ID" value="OEH77037.1"/>
    <property type="molecule type" value="Genomic_DNA"/>
</dbReference>
<sequence length="98" mass="10428">MRSSPPCGLQSASVSLLYLVPAASVSPPAASCFPLYSVHLGDLICLLQQARQADEAAAASATHYVARYLLLHQHSRVTGTAIAMPSAMQHHRNHHLAS</sequence>
<dbReference type="AlphaFoldDB" id="A0A1D3D0R5"/>
<reference evidence="1 2" key="1">
    <citation type="journal article" date="2016" name="BMC Genomics">
        <title>Comparative genomics reveals Cyclospora cayetanensis possesses coccidia-like metabolism and invasion components but unique surface antigens.</title>
        <authorList>
            <person name="Liu S."/>
            <person name="Wang L."/>
            <person name="Zheng H."/>
            <person name="Xu Z."/>
            <person name="Roellig D.M."/>
            <person name="Li N."/>
            <person name="Frace M.A."/>
            <person name="Tang K."/>
            <person name="Arrowood M.J."/>
            <person name="Moss D.M."/>
            <person name="Zhang L."/>
            <person name="Feng Y."/>
            <person name="Xiao L."/>
        </authorList>
    </citation>
    <scope>NUCLEOTIDE SEQUENCE [LARGE SCALE GENOMIC DNA]</scope>
    <source>
        <strain evidence="1 2">CHN_HEN01</strain>
    </source>
</reference>
<dbReference type="Proteomes" id="UP000095192">
    <property type="component" value="Unassembled WGS sequence"/>
</dbReference>
<organism evidence="1 2">
    <name type="scientific">Cyclospora cayetanensis</name>
    <dbReference type="NCBI Taxonomy" id="88456"/>
    <lineage>
        <taxon>Eukaryota</taxon>
        <taxon>Sar</taxon>
        <taxon>Alveolata</taxon>
        <taxon>Apicomplexa</taxon>
        <taxon>Conoidasida</taxon>
        <taxon>Coccidia</taxon>
        <taxon>Eucoccidiorida</taxon>
        <taxon>Eimeriorina</taxon>
        <taxon>Eimeriidae</taxon>
        <taxon>Cyclospora</taxon>
    </lineage>
</organism>
<accession>A0A1D3D0R5</accession>
<gene>
    <name evidence="1" type="ORF">cyc_04269</name>
</gene>